<organism evidence="3 4">
    <name type="scientific">Caenorhabditis bovis</name>
    <dbReference type="NCBI Taxonomy" id="2654633"/>
    <lineage>
        <taxon>Eukaryota</taxon>
        <taxon>Metazoa</taxon>
        <taxon>Ecdysozoa</taxon>
        <taxon>Nematoda</taxon>
        <taxon>Chromadorea</taxon>
        <taxon>Rhabditida</taxon>
        <taxon>Rhabditina</taxon>
        <taxon>Rhabditomorpha</taxon>
        <taxon>Rhabditoidea</taxon>
        <taxon>Rhabditidae</taxon>
        <taxon>Peloderinae</taxon>
        <taxon>Caenorhabditis</taxon>
    </lineage>
</organism>
<dbReference type="FunFam" id="2.170.150.20:FF:000010">
    <property type="entry name" value="Protein yippee-like"/>
    <property type="match status" value="1"/>
</dbReference>
<evidence type="ECO:0000259" key="2">
    <source>
        <dbReference type="PROSITE" id="PS51788"/>
    </source>
</evidence>
<feature type="chain" id="PRO_5035897492" description="CULT domain-containing protein" evidence="1">
    <location>
        <begin position="19"/>
        <end position="157"/>
    </location>
</feature>
<protein>
    <recommendedName>
        <fullName evidence="2">CULT domain-containing protein</fullName>
    </recommendedName>
</protein>
<evidence type="ECO:0000313" key="3">
    <source>
        <dbReference type="EMBL" id="CAB3399946.1"/>
    </source>
</evidence>
<reference evidence="3 4" key="1">
    <citation type="submission" date="2020-04" db="EMBL/GenBank/DDBJ databases">
        <authorList>
            <person name="Laetsch R D."/>
            <person name="Stevens L."/>
            <person name="Kumar S."/>
            <person name="Blaxter L. M."/>
        </authorList>
    </citation>
    <scope>NUCLEOTIDE SEQUENCE [LARGE SCALE GENOMIC DNA]</scope>
</reference>
<feature type="signal peptide" evidence="1">
    <location>
        <begin position="1"/>
        <end position="18"/>
    </location>
</feature>
<dbReference type="Proteomes" id="UP000494206">
    <property type="component" value="Unassembled WGS sequence"/>
</dbReference>
<dbReference type="CDD" id="cd15777">
    <property type="entry name" value="CRBN_C_like"/>
    <property type="match status" value="1"/>
</dbReference>
<sequence>MNYSTLAFFFVIFTCAYCRHIGEILCRQCGEFITRQSELINATGVNESFLKYKYDFPLVGKNTTVHVLKNPAGQSFHVFGAKTAHLKFHGPAQSDATWFPGMHWTICVCKACGKHMGWYFQPELSSKRSDKRESFVGIVLDNVISSDYTDGLVKTPL</sequence>
<evidence type="ECO:0000313" key="4">
    <source>
        <dbReference type="Proteomes" id="UP000494206"/>
    </source>
</evidence>
<proteinExistence type="predicted"/>
<dbReference type="InterPro" id="IPR034750">
    <property type="entry name" value="CULT"/>
</dbReference>
<accession>A0A8S1EQ26</accession>
<evidence type="ECO:0000256" key="1">
    <source>
        <dbReference type="SAM" id="SignalP"/>
    </source>
</evidence>
<keyword evidence="1" id="KW-0732">Signal</keyword>
<dbReference type="EMBL" id="CADEPM010000002">
    <property type="protein sequence ID" value="CAB3399946.1"/>
    <property type="molecule type" value="Genomic_DNA"/>
</dbReference>
<feature type="domain" description="CULT" evidence="2">
    <location>
        <begin position="21"/>
        <end position="147"/>
    </location>
</feature>
<dbReference type="PROSITE" id="PS51788">
    <property type="entry name" value="CULT"/>
    <property type="match status" value="1"/>
</dbReference>
<comment type="caution">
    <text evidence="3">The sequence shown here is derived from an EMBL/GenBank/DDBJ whole genome shotgun (WGS) entry which is preliminary data.</text>
</comment>
<dbReference type="AlphaFoldDB" id="A0A8S1EQ26"/>
<dbReference type="Gene3D" id="2.170.150.20">
    <property type="entry name" value="Peptide methionine sulfoxide reductase"/>
    <property type="match status" value="1"/>
</dbReference>
<keyword evidence="4" id="KW-1185">Reference proteome</keyword>
<dbReference type="OrthoDB" id="5778218at2759"/>
<gene>
    <name evidence="3" type="ORF">CBOVIS_LOCUS2984</name>
</gene>
<name>A0A8S1EQ26_9PELO</name>